<reference evidence="1 2" key="1">
    <citation type="submission" date="2018-08" db="EMBL/GenBank/DDBJ databases">
        <title>A genome reference for cultivated species of the human gut microbiota.</title>
        <authorList>
            <person name="Zou Y."/>
            <person name="Xue W."/>
            <person name="Luo G."/>
        </authorList>
    </citation>
    <scope>NUCLEOTIDE SEQUENCE [LARGE SCALE GENOMIC DNA]</scope>
    <source>
        <strain evidence="1 2">AM36-3AA</strain>
    </source>
</reference>
<evidence type="ECO:0000313" key="2">
    <source>
        <dbReference type="Proteomes" id="UP000286104"/>
    </source>
</evidence>
<dbReference type="RefSeq" id="WP_118389138.1">
    <property type="nucleotide sequence ID" value="NZ_QSHU01000001.1"/>
</dbReference>
<comment type="caution">
    <text evidence="1">The sequence shown here is derived from an EMBL/GenBank/DDBJ whole genome shotgun (WGS) entry which is preliminary data.</text>
</comment>
<accession>A0A414A7N1</accession>
<dbReference type="Proteomes" id="UP000286104">
    <property type="component" value="Unassembled WGS sequence"/>
</dbReference>
<evidence type="ECO:0008006" key="3">
    <source>
        <dbReference type="Google" id="ProtNLM"/>
    </source>
</evidence>
<evidence type="ECO:0000313" key="1">
    <source>
        <dbReference type="EMBL" id="RHC41832.1"/>
    </source>
</evidence>
<organism evidence="1 2">
    <name type="scientific">Agathobacter rectalis</name>
    <dbReference type="NCBI Taxonomy" id="39491"/>
    <lineage>
        <taxon>Bacteria</taxon>
        <taxon>Bacillati</taxon>
        <taxon>Bacillota</taxon>
        <taxon>Clostridia</taxon>
        <taxon>Lachnospirales</taxon>
        <taxon>Lachnospiraceae</taxon>
        <taxon>Agathobacter</taxon>
    </lineage>
</organism>
<dbReference type="AlphaFoldDB" id="A0A414A7N1"/>
<gene>
    <name evidence="1" type="ORF">DW848_00405</name>
</gene>
<sequence>MKIIRITTDLEMTVHDFPEGTHEEQNHELRELIGNDCRIYEHVMPERLYTNLKMKNRPTKVPGQCVSMLIDEEGLLKPNHANMIGSYLYKFDEHKIPIAGNILFVGEEWTRDGIDFCGIEDETFELLHLELKNMVMAMKATKEAMNL</sequence>
<name>A0A414A7N1_9FIRM</name>
<proteinExistence type="predicted"/>
<protein>
    <recommendedName>
        <fullName evidence="3">DUF3846 domain-containing protein</fullName>
    </recommendedName>
</protein>
<dbReference type="EMBL" id="QSHU01000001">
    <property type="protein sequence ID" value="RHC41832.1"/>
    <property type="molecule type" value="Genomic_DNA"/>
</dbReference>